<evidence type="ECO:0000256" key="4">
    <source>
        <dbReference type="RuleBase" id="RU369004"/>
    </source>
</evidence>
<keyword evidence="2 4" id="KW-0902">Two-component regulatory system</keyword>
<dbReference type="GO" id="GO:0000160">
    <property type="term" value="P:phosphorelay signal transduction system"/>
    <property type="evidence" value="ECO:0007669"/>
    <property type="project" value="UniProtKB-UniRule"/>
</dbReference>
<comment type="subcellular location">
    <subcellularLocation>
        <location evidence="4">Cytoplasm</location>
        <location evidence="4">Cytosol</location>
    </subcellularLocation>
    <subcellularLocation>
        <location evidence="4">Nucleus</location>
    </subcellularLocation>
</comment>
<dbReference type="OMA" id="FCKLDDY"/>
<organism evidence="6 7">
    <name type="scientific">Kalanchoe fedtschenkoi</name>
    <name type="common">Lavender scallops</name>
    <name type="synonym">South American air plant</name>
    <dbReference type="NCBI Taxonomy" id="63787"/>
    <lineage>
        <taxon>Eukaryota</taxon>
        <taxon>Viridiplantae</taxon>
        <taxon>Streptophyta</taxon>
        <taxon>Embryophyta</taxon>
        <taxon>Tracheophyta</taxon>
        <taxon>Spermatophyta</taxon>
        <taxon>Magnoliopsida</taxon>
        <taxon>eudicotyledons</taxon>
        <taxon>Gunneridae</taxon>
        <taxon>Pentapetalae</taxon>
        <taxon>Saxifragales</taxon>
        <taxon>Crassulaceae</taxon>
        <taxon>Kalanchoe</taxon>
    </lineage>
</organism>
<dbReference type="InterPro" id="IPR008207">
    <property type="entry name" value="Sig_transdc_His_kin_Hpt_dom"/>
</dbReference>
<keyword evidence="7" id="KW-1185">Reference proteome</keyword>
<dbReference type="PANTHER" id="PTHR28242">
    <property type="entry name" value="PHOSPHORELAY INTERMEDIATE PROTEIN YPD1"/>
    <property type="match status" value="1"/>
</dbReference>
<feature type="domain" description="HPt" evidence="5">
    <location>
        <begin position="38"/>
        <end position="133"/>
    </location>
</feature>
<dbReference type="GO" id="GO:0009927">
    <property type="term" value="F:histidine phosphotransfer kinase activity"/>
    <property type="evidence" value="ECO:0007669"/>
    <property type="project" value="UniProtKB-UniRule"/>
</dbReference>
<dbReference type="InterPro" id="IPR036641">
    <property type="entry name" value="HPT_dom_sf"/>
</dbReference>
<evidence type="ECO:0000256" key="3">
    <source>
        <dbReference type="PROSITE-ProRule" id="PRU00110"/>
    </source>
</evidence>
<evidence type="ECO:0000256" key="1">
    <source>
        <dbReference type="ARBA" id="ARBA00022864"/>
    </source>
</evidence>
<evidence type="ECO:0000256" key="2">
    <source>
        <dbReference type="ARBA" id="ARBA00023012"/>
    </source>
</evidence>
<evidence type="ECO:0000259" key="5">
    <source>
        <dbReference type="PROSITE" id="PS50894"/>
    </source>
</evidence>
<reference evidence="6" key="1">
    <citation type="submission" date="2021-01" db="UniProtKB">
        <authorList>
            <consortium name="EnsemblPlants"/>
        </authorList>
    </citation>
    <scope>IDENTIFICATION</scope>
</reference>
<evidence type="ECO:0000313" key="7">
    <source>
        <dbReference type="Proteomes" id="UP000594263"/>
    </source>
</evidence>
<dbReference type="PROSITE" id="PS50894">
    <property type="entry name" value="HPT"/>
    <property type="match status" value="1"/>
</dbReference>
<keyword evidence="3" id="KW-0597">Phosphoprotein</keyword>
<dbReference type="InterPro" id="IPR045871">
    <property type="entry name" value="AHP1-5/YPD1"/>
</dbReference>
<keyword evidence="1 4" id="KW-0932">Cytokinin signaling pathway</keyword>
<feature type="modified residue" description="Phosphohistidine" evidence="3">
    <location>
        <position position="79"/>
    </location>
</feature>
<sequence>MSRSQSQRQVFSIRKSLFDQGFLDDQFIQLEDLQDEANPNFVEECVTLFYTDSVRLIHSIEHTLDCRPINFNRLEDLVHQFKGSCSSIGAKKVKNECTQLREYCMSGNAEGCIRTFQRAKQELAVLRRKLESYFQMARQAGASANA</sequence>
<dbReference type="GO" id="GO:0043424">
    <property type="term" value="F:protein histidine kinase binding"/>
    <property type="evidence" value="ECO:0007669"/>
    <property type="project" value="UniProtKB-UniRule"/>
</dbReference>
<dbReference type="GO" id="GO:0009736">
    <property type="term" value="P:cytokinin-activated signaling pathway"/>
    <property type="evidence" value="ECO:0007669"/>
    <property type="project" value="UniProtKB-KW"/>
</dbReference>
<dbReference type="Gramene" id="Kaladp0058s0108.1.v1.1">
    <property type="protein sequence ID" value="Kaladp0058s0108.1.v1.1"/>
    <property type="gene ID" value="Kaladp0058s0108.v1.1"/>
</dbReference>
<comment type="domain">
    <text evidence="4">Histidine-containing phosphotransfer domain (HPt) contains an active histidine that mediates the phosphotransfer.</text>
</comment>
<accession>A0A7N0U8B8</accession>
<name>A0A7N0U8B8_KALFE</name>
<dbReference type="EnsemblPlants" id="Kaladp0058s0108.1.v1.1">
    <property type="protein sequence ID" value="Kaladp0058s0108.1.v1.1"/>
    <property type="gene ID" value="Kaladp0058s0108.v1.1"/>
</dbReference>
<dbReference type="GO" id="GO:0005634">
    <property type="term" value="C:nucleus"/>
    <property type="evidence" value="ECO:0007669"/>
    <property type="project" value="UniProtKB-SubCell"/>
</dbReference>
<comment type="function">
    <text evidence="4">Functions as a two-component phosphorelay mediators between cytokinin sensor histidine kinases and response regulators (B-type ARRs). Plays an important role in propagating cytokinin signal transduction.</text>
</comment>
<dbReference type="PANTHER" id="PTHR28242:SF51">
    <property type="entry name" value="HISTIDINE-CONTAINING PHOSPHOTRANSFER PROTEIN"/>
    <property type="match status" value="1"/>
</dbReference>
<protein>
    <recommendedName>
        <fullName evidence="4">Histidine-containing phosphotransfer protein</fullName>
    </recommendedName>
</protein>
<dbReference type="AlphaFoldDB" id="A0A7N0U8B8"/>
<dbReference type="Pfam" id="PF01627">
    <property type="entry name" value="Hpt"/>
    <property type="match status" value="1"/>
</dbReference>
<dbReference type="Proteomes" id="UP000594263">
    <property type="component" value="Unplaced"/>
</dbReference>
<dbReference type="Gene3D" id="1.20.120.160">
    <property type="entry name" value="HPT domain"/>
    <property type="match status" value="1"/>
</dbReference>
<dbReference type="GO" id="GO:0005829">
    <property type="term" value="C:cytosol"/>
    <property type="evidence" value="ECO:0007669"/>
    <property type="project" value="UniProtKB-SubCell"/>
</dbReference>
<dbReference type="SUPFAM" id="SSF47226">
    <property type="entry name" value="Histidine-containing phosphotransfer domain, HPT domain"/>
    <property type="match status" value="1"/>
</dbReference>
<evidence type="ECO:0000313" key="6">
    <source>
        <dbReference type="EnsemblPlants" id="Kaladp0058s0108.1.v1.1"/>
    </source>
</evidence>
<proteinExistence type="predicted"/>
<dbReference type="FunFam" id="1.20.120.160:FF:000005">
    <property type="entry name" value="Histidine-containing phosphotransfer protein 4"/>
    <property type="match status" value="1"/>
</dbReference>